<comment type="caution">
    <text evidence="3">The sequence shown here is derived from an EMBL/GenBank/DDBJ whole genome shotgun (WGS) entry which is preliminary data.</text>
</comment>
<feature type="compositionally biased region" description="Polar residues" evidence="1">
    <location>
        <begin position="254"/>
        <end position="271"/>
    </location>
</feature>
<proteinExistence type="predicted"/>
<name>A0A0L6VHY6_9BASI</name>
<evidence type="ECO:0000313" key="4">
    <source>
        <dbReference type="Proteomes" id="UP000037035"/>
    </source>
</evidence>
<protein>
    <submittedName>
        <fullName evidence="3">Uncharacterized protein</fullName>
    </submittedName>
</protein>
<keyword evidence="2" id="KW-0812">Transmembrane</keyword>
<keyword evidence="2" id="KW-0472">Membrane</keyword>
<feature type="transmembrane region" description="Helical" evidence="2">
    <location>
        <begin position="294"/>
        <end position="318"/>
    </location>
</feature>
<organism evidence="3 4">
    <name type="scientific">Puccinia sorghi</name>
    <dbReference type="NCBI Taxonomy" id="27349"/>
    <lineage>
        <taxon>Eukaryota</taxon>
        <taxon>Fungi</taxon>
        <taxon>Dikarya</taxon>
        <taxon>Basidiomycota</taxon>
        <taxon>Pucciniomycotina</taxon>
        <taxon>Pucciniomycetes</taxon>
        <taxon>Pucciniales</taxon>
        <taxon>Pucciniaceae</taxon>
        <taxon>Puccinia</taxon>
    </lineage>
</organism>
<evidence type="ECO:0000313" key="3">
    <source>
        <dbReference type="EMBL" id="KNZ60348.1"/>
    </source>
</evidence>
<dbReference type="Proteomes" id="UP000037035">
    <property type="component" value="Unassembled WGS sequence"/>
</dbReference>
<feature type="transmembrane region" description="Helical" evidence="2">
    <location>
        <begin position="510"/>
        <end position="532"/>
    </location>
</feature>
<evidence type="ECO:0000256" key="1">
    <source>
        <dbReference type="SAM" id="MobiDB-lite"/>
    </source>
</evidence>
<reference evidence="3 4" key="1">
    <citation type="submission" date="2015-08" db="EMBL/GenBank/DDBJ databases">
        <title>Next Generation Sequencing and Analysis of the Genome of Puccinia sorghi L Schw, the Causal Agent of Maize Common Rust.</title>
        <authorList>
            <person name="Rochi L."/>
            <person name="Burguener G."/>
            <person name="Darino M."/>
            <person name="Turjanski A."/>
            <person name="Kreff E."/>
            <person name="Dieguez M.J."/>
            <person name="Sacco F."/>
        </authorList>
    </citation>
    <scope>NUCLEOTIDE SEQUENCE [LARGE SCALE GENOMIC DNA]</scope>
    <source>
        <strain evidence="3 4">RO10H11247</strain>
    </source>
</reference>
<keyword evidence="4" id="KW-1185">Reference proteome</keyword>
<feature type="transmembrane region" description="Helical" evidence="2">
    <location>
        <begin position="484"/>
        <end position="504"/>
    </location>
</feature>
<gene>
    <name evidence="3" type="ORF">VP01_1566g5</name>
</gene>
<evidence type="ECO:0000256" key="2">
    <source>
        <dbReference type="SAM" id="Phobius"/>
    </source>
</evidence>
<dbReference type="AlphaFoldDB" id="A0A0L6VHY6"/>
<dbReference type="VEuPathDB" id="FungiDB:VP01_1566g5"/>
<feature type="region of interest" description="Disordered" evidence="1">
    <location>
        <begin position="244"/>
        <end position="271"/>
    </location>
</feature>
<sequence>MAAPGRQSGYASIPSQLFQHITIQLSGKQNITARDVQVIINSAYGESTQFVSHPNSSVSILRTFQQTVYAQTKSTIQRNSALGSVGCPGGPTPEIMSSPLSIISGVATIRHLLQLTPKLLPKLKRHKLLKEYSKKGWTGPSTPAGGGCRSSSLESSSSELPSVALRFDAAFLAASSRNTLEPPGSPPSQPVWLLWMDYPSQSKGPPWSCQHRKLRQAIHGTSLQNQFPHYCLGMRGEAFRNHTGPAPGKWRSQAGITKDQNSSKDITSTLTKTGTSPPSLLLYFRKATMILTGFPYMVTHAMVIWTLLVNITGTLAHWHALKGKVSWKNSIWSGRLRIDCKSPGGENIGGFCWQDLENQGALNYSDRKGVREARVQTNWWSPILDCYWQDRWRIWKARLEFREWERQRCKGYPYPGMPYRNKAPHAQYWTPPSWRGRGMQLEKYIQYLCDDTHMHHETKLLRRALCNGKNSFSKMVLPGMSKNFFSLLLLLTNITQASLIYSPLFLISLVYHLTISLVVVVVVFFSSFHFLVS</sequence>
<feature type="region of interest" description="Disordered" evidence="1">
    <location>
        <begin position="134"/>
        <end position="153"/>
    </location>
</feature>
<accession>A0A0L6VHY6</accession>
<dbReference type="EMBL" id="LAVV01006296">
    <property type="protein sequence ID" value="KNZ60348.1"/>
    <property type="molecule type" value="Genomic_DNA"/>
</dbReference>
<keyword evidence="2" id="KW-1133">Transmembrane helix</keyword>